<keyword evidence="6" id="KW-1185">Reference proteome</keyword>
<evidence type="ECO:0000259" key="4">
    <source>
        <dbReference type="Pfam" id="PF00294"/>
    </source>
</evidence>
<accession>A0A812Y038</accession>
<comment type="similarity">
    <text evidence="1">Belongs to the carbohydrate kinase PfkB family.</text>
</comment>
<gene>
    <name evidence="5" type="primary">pfkB</name>
    <name evidence="5" type="ORF">SPIL2461_LOCUS21986</name>
</gene>
<keyword evidence="2" id="KW-0808">Transferase</keyword>
<feature type="domain" description="Carbohydrate kinase PfkB" evidence="4">
    <location>
        <begin position="69"/>
        <end position="190"/>
    </location>
</feature>
<evidence type="ECO:0000313" key="6">
    <source>
        <dbReference type="Proteomes" id="UP000649617"/>
    </source>
</evidence>
<dbReference type="InterPro" id="IPR052700">
    <property type="entry name" value="Carb_kinase_PfkB-like"/>
</dbReference>
<dbReference type="Gene3D" id="3.40.1190.20">
    <property type="match status" value="1"/>
</dbReference>
<dbReference type="AlphaFoldDB" id="A0A812Y038"/>
<dbReference type="PROSITE" id="PS00584">
    <property type="entry name" value="PFKB_KINASES_2"/>
    <property type="match status" value="1"/>
</dbReference>
<dbReference type="InterPro" id="IPR002173">
    <property type="entry name" value="Carboh/pur_kinase_PfkB_CS"/>
</dbReference>
<dbReference type="OrthoDB" id="415590at2759"/>
<dbReference type="EMBL" id="CAJNIZ010046763">
    <property type="protein sequence ID" value="CAE7756233.1"/>
    <property type="molecule type" value="Genomic_DNA"/>
</dbReference>
<dbReference type="PANTHER" id="PTHR43320:SF1">
    <property type="entry name" value="OS01G0105900 PROTEIN"/>
    <property type="match status" value="1"/>
</dbReference>
<dbReference type="Pfam" id="PF00294">
    <property type="entry name" value="PfkB"/>
    <property type="match status" value="1"/>
</dbReference>
<dbReference type="InterPro" id="IPR011611">
    <property type="entry name" value="PfkB_dom"/>
</dbReference>
<dbReference type="SUPFAM" id="SSF53613">
    <property type="entry name" value="Ribokinase-like"/>
    <property type="match status" value="1"/>
</dbReference>
<evidence type="ECO:0000256" key="2">
    <source>
        <dbReference type="ARBA" id="ARBA00022679"/>
    </source>
</evidence>
<evidence type="ECO:0000313" key="5">
    <source>
        <dbReference type="EMBL" id="CAE7756233.1"/>
    </source>
</evidence>
<protein>
    <submittedName>
        <fullName evidence="5">PfkB protein</fullName>
    </submittedName>
</protein>
<dbReference type="Proteomes" id="UP000649617">
    <property type="component" value="Unassembled WGS sequence"/>
</dbReference>
<reference evidence="5" key="1">
    <citation type="submission" date="2021-02" db="EMBL/GenBank/DDBJ databases">
        <authorList>
            <person name="Dougan E. K."/>
            <person name="Rhodes N."/>
            <person name="Thang M."/>
            <person name="Chan C."/>
        </authorList>
    </citation>
    <scope>NUCLEOTIDE SEQUENCE</scope>
</reference>
<name>A0A812Y038_SYMPI</name>
<feature type="non-terminal residue" evidence="5">
    <location>
        <position position="208"/>
    </location>
</feature>
<evidence type="ECO:0000256" key="1">
    <source>
        <dbReference type="ARBA" id="ARBA00010688"/>
    </source>
</evidence>
<sequence length="208" mass="23029">MLRPCVPHWIRWPSWRGGSISFTSTPMRFSAQDRQLRRRQWPRGGKEGLRKARRLGAQAGINLGSSGIVCAQRERLWQLLREPLFDVIMLNEDEAKALFSEDASPREVCANLSEFCQLVVLTLGSKGLYVANGGEVEFNSVEAIHEVVDSTGAGDFFAGGFLAAWLRQQLASCTPWGYEAAAAVLRIFGTELGPEGWQQLRASCSELA</sequence>
<dbReference type="GO" id="GO:0016301">
    <property type="term" value="F:kinase activity"/>
    <property type="evidence" value="ECO:0007669"/>
    <property type="project" value="UniProtKB-KW"/>
</dbReference>
<keyword evidence="3" id="KW-0418">Kinase</keyword>
<comment type="caution">
    <text evidence="5">The sequence shown here is derived from an EMBL/GenBank/DDBJ whole genome shotgun (WGS) entry which is preliminary data.</text>
</comment>
<proteinExistence type="inferred from homology"/>
<dbReference type="PANTHER" id="PTHR43320">
    <property type="entry name" value="SUGAR KINASE"/>
    <property type="match status" value="1"/>
</dbReference>
<organism evidence="5 6">
    <name type="scientific">Symbiodinium pilosum</name>
    <name type="common">Dinoflagellate</name>
    <dbReference type="NCBI Taxonomy" id="2952"/>
    <lineage>
        <taxon>Eukaryota</taxon>
        <taxon>Sar</taxon>
        <taxon>Alveolata</taxon>
        <taxon>Dinophyceae</taxon>
        <taxon>Suessiales</taxon>
        <taxon>Symbiodiniaceae</taxon>
        <taxon>Symbiodinium</taxon>
    </lineage>
</organism>
<evidence type="ECO:0000256" key="3">
    <source>
        <dbReference type="ARBA" id="ARBA00022777"/>
    </source>
</evidence>
<dbReference type="InterPro" id="IPR029056">
    <property type="entry name" value="Ribokinase-like"/>
</dbReference>